<keyword evidence="4 6" id="KW-0175">Coiled coil</keyword>
<comment type="similarity">
    <text evidence="2">Belongs to the RmuC family.</text>
</comment>
<dbReference type="InterPro" id="IPR003798">
    <property type="entry name" value="DNA_recombination_RmuC"/>
</dbReference>
<sequence>MPFSSEALVAALAFVALALLAIALLSVRSGRAQLAALRADLDAARTERDRAGERLDGRETRLAELSAELEALRAARETDRAAHDETARQAAALREAVTRMEAAAEKAAAEMAALQGRHGALQDEHGALQRRHAHLQADTDGKLASAEREVAALKDLREEMSRRFEELAGATLRRTGEDFSKAHTARLTELLTPFREHVGRFEAELRQVHGKADEERARLAQQISMLTTQTETVRSEAANLTRALKGDQQKQGAWGEMILERILEDSGLQEGLHYETQASRTDEEGGRYRPDVVVKMPRRKVLVVDSKVSLKAYNELVAAEDDAPRAEALARHVASLRRHIDTLAAKGYDRLEQGSVDYVLMFVPIEGALSAALGAQGDLTSYAVSKGVGVMTPTTLMVTLRTVEHIWTVERRESNAEEIARRAGLLYDKVAGFVDNMNKVGTHLDNAVRAHSDAYGQLRTGSGNVLRQVEMLKEMGARTKKSLATEFDGADEPRALPGEAAD</sequence>
<dbReference type="STRING" id="1447782.SAMN05444417_3025"/>
<dbReference type="OrthoDB" id="370725at2"/>
<dbReference type="AlphaFoldDB" id="A0A1M6GZR1"/>
<evidence type="ECO:0000256" key="3">
    <source>
        <dbReference type="ARBA" id="ARBA00021840"/>
    </source>
</evidence>
<dbReference type="PANTHER" id="PTHR30563:SF0">
    <property type="entry name" value="DNA RECOMBINATION PROTEIN RMUC"/>
    <property type="match status" value="1"/>
</dbReference>
<comment type="function">
    <text evidence="1">Involved in DNA recombination.</text>
</comment>
<organism evidence="7 8">
    <name type="scientific">Wenxinia saemankumensis</name>
    <dbReference type="NCBI Taxonomy" id="1447782"/>
    <lineage>
        <taxon>Bacteria</taxon>
        <taxon>Pseudomonadati</taxon>
        <taxon>Pseudomonadota</taxon>
        <taxon>Alphaproteobacteria</taxon>
        <taxon>Rhodobacterales</taxon>
        <taxon>Roseobacteraceae</taxon>
        <taxon>Wenxinia</taxon>
    </lineage>
</organism>
<evidence type="ECO:0000313" key="8">
    <source>
        <dbReference type="Proteomes" id="UP000184292"/>
    </source>
</evidence>
<dbReference type="Pfam" id="PF02646">
    <property type="entry name" value="RmuC"/>
    <property type="match status" value="1"/>
</dbReference>
<gene>
    <name evidence="7" type="ORF">SAMN05444417_3025</name>
</gene>
<dbReference type="RefSeq" id="WP_073332733.1">
    <property type="nucleotide sequence ID" value="NZ_FQYO01000005.1"/>
</dbReference>
<evidence type="ECO:0000256" key="2">
    <source>
        <dbReference type="ARBA" id="ARBA00009840"/>
    </source>
</evidence>
<feature type="coiled-coil region" evidence="6">
    <location>
        <begin position="27"/>
        <end position="163"/>
    </location>
</feature>
<keyword evidence="8" id="KW-1185">Reference proteome</keyword>
<keyword evidence="5" id="KW-0233">DNA recombination</keyword>
<evidence type="ECO:0000256" key="1">
    <source>
        <dbReference type="ARBA" id="ARBA00003416"/>
    </source>
</evidence>
<reference evidence="7 8" key="1">
    <citation type="submission" date="2016-11" db="EMBL/GenBank/DDBJ databases">
        <authorList>
            <person name="Jaros S."/>
            <person name="Januszkiewicz K."/>
            <person name="Wedrychowicz H."/>
        </authorList>
    </citation>
    <scope>NUCLEOTIDE SEQUENCE [LARGE SCALE GENOMIC DNA]</scope>
    <source>
        <strain evidence="7 8">DSM 100565</strain>
    </source>
</reference>
<evidence type="ECO:0000313" key="7">
    <source>
        <dbReference type="EMBL" id="SHJ15457.1"/>
    </source>
</evidence>
<dbReference type="GO" id="GO:0006310">
    <property type="term" value="P:DNA recombination"/>
    <property type="evidence" value="ECO:0007669"/>
    <property type="project" value="UniProtKB-KW"/>
</dbReference>
<name>A0A1M6GZR1_9RHOB</name>
<accession>A0A1M6GZR1</accession>
<dbReference type="EMBL" id="FQYO01000005">
    <property type="protein sequence ID" value="SHJ15457.1"/>
    <property type="molecule type" value="Genomic_DNA"/>
</dbReference>
<dbReference type="Gene3D" id="1.10.287.1490">
    <property type="match status" value="1"/>
</dbReference>
<proteinExistence type="inferred from homology"/>
<dbReference type="Proteomes" id="UP000184292">
    <property type="component" value="Unassembled WGS sequence"/>
</dbReference>
<evidence type="ECO:0000256" key="4">
    <source>
        <dbReference type="ARBA" id="ARBA00023054"/>
    </source>
</evidence>
<evidence type="ECO:0000256" key="6">
    <source>
        <dbReference type="SAM" id="Coils"/>
    </source>
</evidence>
<protein>
    <recommendedName>
        <fullName evidence="3">DNA recombination protein RmuC homolog</fullName>
    </recommendedName>
</protein>
<dbReference type="PANTHER" id="PTHR30563">
    <property type="entry name" value="DNA RECOMBINATION PROTEIN RMUC"/>
    <property type="match status" value="1"/>
</dbReference>
<evidence type="ECO:0000256" key="5">
    <source>
        <dbReference type="ARBA" id="ARBA00023172"/>
    </source>
</evidence>